<comment type="caution">
    <text evidence="3">The sequence shown here is derived from an EMBL/GenBank/DDBJ whole genome shotgun (WGS) entry which is preliminary data.</text>
</comment>
<dbReference type="SUPFAM" id="SSF55031">
    <property type="entry name" value="Bacterial exopeptidase dimerisation domain"/>
    <property type="match status" value="1"/>
</dbReference>
<dbReference type="InterPro" id="IPR017439">
    <property type="entry name" value="Amidohydrolase"/>
</dbReference>
<dbReference type="GO" id="GO:0046872">
    <property type="term" value="F:metal ion binding"/>
    <property type="evidence" value="ECO:0007669"/>
    <property type="project" value="UniProtKB-KW"/>
</dbReference>
<dbReference type="SUPFAM" id="SSF53187">
    <property type="entry name" value="Zn-dependent exopeptidases"/>
    <property type="match status" value="1"/>
</dbReference>
<dbReference type="EMBL" id="WSTA01000064">
    <property type="protein sequence ID" value="MWB99506.1"/>
    <property type="molecule type" value="Genomic_DNA"/>
</dbReference>
<keyword evidence="3" id="KW-0378">Hydrolase</keyword>
<evidence type="ECO:0000259" key="2">
    <source>
        <dbReference type="Pfam" id="PF07687"/>
    </source>
</evidence>
<feature type="binding site" evidence="1">
    <location>
        <position position="163"/>
    </location>
    <ligand>
        <name>Mn(2+)</name>
        <dbReference type="ChEBI" id="CHEBI:29035"/>
        <label>2</label>
    </ligand>
</feature>
<evidence type="ECO:0000313" key="3">
    <source>
        <dbReference type="EMBL" id="MWB99506.1"/>
    </source>
</evidence>
<accession>A0A6I4NYX4</accession>
<comment type="cofactor">
    <cofactor evidence="1">
        <name>Mn(2+)</name>
        <dbReference type="ChEBI" id="CHEBI:29035"/>
    </cofactor>
    <text evidence="1">The Mn(2+) ion enhances activity.</text>
</comment>
<sequence>MSLDLHAIYTDLHAHPELSWAEHRTGAVVVKHLGELGLEIVAGLAGTGVAGILRNGEGPTVLLRADMDGLPVEELTGLEYASRERGVDPDGIDVPVMHACGHDVHVTALLGAVERLVATRDEWSGTLVALFQPAEERDGGAQALVREGLYERIPKPDIVLGQHVTGLPAGTVSVHAGAAMAAVDTFHVTLHGRGGHGSRPEVTVDPVLLASHAVVRLQGLVAREIAPAETGVVTVGSIHAGTKSNIIPAEARLEISVRSFNDATRDVLVDGVARVLRAESLASNAPREPEIVHGESFPVTFNDPEATERLRGVFRGVLGENRVGDLGRLSGSEDVGVLAAAAGAPLVYWFLGGFAPEPWTGPIDVFDPDLPSNHSAYFAPVIEPTLSTGVSALVAAAREYLG</sequence>
<gene>
    <name evidence="3" type="ORF">GB864_13230</name>
</gene>
<dbReference type="InterPro" id="IPR011650">
    <property type="entry name" value="Peptidase_M20_dimer"/>
</dbReference>
<feature type="binding site" evidence="1">
    <location>
        <position position="136"/>
    </location>
    <ligand>
        <name>Mn(2+)</name>
        <dbReference type="ChEBI" id="CHEBI:29035"/>
        <label>2</label>
    </ligand>
</feature>
<dbReference type="PIRSF" id="PIRSF005962">
    <property type="entry name" value="Pept_M20D_amidohydro"/>
    <property type="match status" value="1"/>
</dbReference>
<dbReference type="Proteomes" id="UP000438182">
    <property type="component" value="Unassembled WGS sequence"/>
</dbReference>
<keyword evidence="1" id="KW-0479">Metal-binding</keyword>
<dbReference type="RefSeq" id="WP_160425805.1">
    <property type="nucleotide sequence ID" value="NZ_WSTA01000064.1"/>
</dbReference>
<dbReference type="GO" id="GO:0016787">
    <property type="term" value="F:hydrolase activity"/>
    <property type="evidence" value="ECO:0007669"/>
    <property type="project" value="UniProtKB-KW"/>
</dbReference>
<dbReference type="PANTHER" id="PTHR11014">
    <property type="entry name" value="PEPTIDASE M20 FAMILY MEMBER"/>
    <property type="match status" value="1"/>
</dbReference>
<feature type="domain" description="Peptidase M20 dimerisation" evidence="2">
    <location>
        <begin position="185"/>
        <end position="280"/>
    </location>
</feature>
<protein>
    <submittedName>
        <fullName evidence="3">Amidohydrolase</fullName>
    </submittedName>
</protein>
<dbReference type="Pfam" id="PF01546">
    <property type="entry name" value="Peptidase_M20"/>
    <property type="match status" value="1"/>
</dbReference>
<dbReference type="Gene3D" id="3.40.630.10">
    <property type="entry name" value="Zn peptidases"/>
    <property type="match status" value="1"/>
</dbReference>
<keyword evidence="4" id="KW-1185">Reference proteome</keyword>
<dbReference type="InterPro" id="IPR002933">
    <property type="entry name" value="Peptidase_M20"/>
</dbReference>
<feature type="binding site" evidence="1">
    <location>
        <position position="100"/>
    </location>
    <ligand>
        <name>Mn(2+)</name>
        <dbReference type="ChEBI" id="CHEBI:29035"/>
        <label>2</label>
    </ligand>
</feature>
<proteinExistence type="predicted"/>
<dbReference type="NCBIfam" id="TIGR01891">
    <property type="entry name" value="amidohydrolases"/>
    <property type="match status" value="1"/>
</dbReference>
<dbReference type="InterPro" id="IPR036264">
    <property type="entry name" value="Bact_exopeptidase_dim_dom"/>
</dbReference>
<keyword evidence="1" id="KW-0464">Manganese</keyword>
<feature type="binding site" evidence="1">
    <location>
        <position position="102"/>
    </location>
    <ligand>
        <name>Mn(2+)</name>
        <dbReference type="ChEBI" id="CHEBI:29035"/>
        <label>2</label>
    </ligand>
</feature>
<reference evidence="3 4" key="1">
    <citation type="submission" date="2019-12" db="EMBL/GenBank/DDBJ databases">
        <authorList>
            <person name="Kim Y.S."/>
        </authorList>
    </citation>
    <scope>NUCLEOTIDE SEQUENCE [LARGE SCALE GENOMIC DNA]</scope>
    <source>
        <strain evidence="3 4">MMS17-SY077</strain>
    </source>
</reference>
<organism evidence="3 4">
    <name type="scientific">Agromyces seonyuensis</name>
    <dbReference type="NCBI Taxonomy" id="2662446"/>
    <lineage>
        <taxon>Bacteria</taxon>
        <taxon>Bacillati</taxon>
        <taxon>Actinomycetota</taxon>
        <taxon>Actinomycetes</taxon>
        <taxon>Micrococcales</taxon>
        <taxon>Microbacteriaceae</taxon>
        <taxon>Agromyces</taxon>
    </lineage>
</organism>
<evidence type="ECO:0000256" key="1">
    <source>
        <dbReference type="PIRSR" id="PIRSR005962-1"/>
    </source>
</evidence>
<dbReference type="Gene3D" id="3.30.70.360">
    <property type="match status" value="1"/>
</dbReference>
<dbReference type="PANTHER" id="PTHR11014:SF63">
    <property type="entry name" value="METALLOPEPTIDASE, PUTATIVE (AFU_ORTHOLOGUE AFUA_6G09600)-RELATED"/>
    <property type="match status" value="1"/>
</dbReference>
<name>A0A6I4NYX4_9MICO</name>
<dbReference type="AlphaFoldDB" id="A0A6I4NYX4"/>
<evidence type="ECO:0000313" key="4">
    <source>
        <dbReference type="Proteomes" id="UP000438182"/>
    </source>
</evidence>
<dbReference type="Pfam" id="PF07687">
    <property type="entry name" value="M20_dimer"/>
    <property type="match status" value="1"/>
</dbReference>